<reference evidence="1" key="1">
    <citation type="journal article" date="2012" name="Nat. Biotechnol.">
        <title>Draft genome sequence of pigeonpea (Cajanus cajan), an orphan legume crop of resource-poor farmers.</title>
        <authorList>
            <person name="Varshney R.K."/>
            <person name="Chen W."/>
            <person name="Li Y."/>
            <person name="Bharti A.K."/>
            <person name="Saxena R.K."/>
            <person name="Schlueter J.A."/>
            <person name="Donoghue M.T."/>
            <person name="Azam S."/>
            <person name="Fan G."/>
            <person name="Whaley A.M."/>
            <person name="Farmer A.D."/>
            <person name="Sheridan J."/>
            <person name="Iwata A."/>
            <person name="Tuteja R."/>
            <person name="Penmetsa R.V."/>
            <person name="Wu W."/>
            <person name="Upadhyaya H.D."/>
            <person name="Yang S.P."/>
            <person name="Shah T."/>
            <person name="Saxena K.B."/>
            <person name="Michael T."/>
            <person name="McCombie W.R."/>
            <person name="Yang B."/>
            <person name="Zhang G."/>
            <person name="Yang H."/>
            <person name="Wang J."/>
            <person name="Spillane C."/>
            <person name="Cook D.R."/>
            <person name="May G.D."/>
            <person name="Xu X."/>
            <person name="Jackson S.A."/>
        </authorList>
    </citation>
    <scope>NUCLEOTIDE SEQUENCE [LARGE SCALE GENOMIC DNA]</scope>
</reference>
<dbReference type="EMBL" id="KQ485331">
    <property type="protein sequence ID" value="KYP32350.1"/>
    <property type="molecule type" value="Genomic_DNA"/>
</dbReference>
<dbReference type="PANTHER" id="PTHR47481">
    <property type="match status" value="1"/>
</dbReference>
<proteinExistence type="predicted"/>
<dbReference type="Pfam" id="PF14223">
    <property type="entry name" value="Retrotran_gag_2"/>
    <property type="match status" value="1"/>
</dbReference>
<organism evidence="1 2">
    <name type="scientific">Cajanus cajan</name>
    <name type="common">Pigeon pea</name>
    <name type="synonym">Cajanus indicus</name>
    <dbReference type="NCBI Taxonomy" id="3821"/>
    <lineage>
        <taxon>Eukaryota</taxon>
        <taxon>Viridiplantae</taxon>
        <taxon>Streptophyta</taxon>
        <taxon>Embryophyta</taxon>
        <taxon>Tracheophyta</taxon>
        <taxon>Spermatophyta</taxon>
        <taxon>Magnoliopsida</taxon>
        <taxon>eudicotyledons</taxon>
        <taxon>Gunneridae</taxon>
        <taxon>Pentapetalae</taxon>
        <taxon>rosids</taxon>
        <taxon>fabids</taxon>
        <taxon>Fabales</taxon>
        <taxon>Fabaceae</taxon>
        <taxon>Papilionoideae</taxon>
        <taxon>50 kb inversion clade</taxon>
        <taxon>NPAAA clade</taxon>
        <taxon>indigoferoid/millettioid clade</taxon>
        <taxon>Phaseoleae</taxon>
        <taxon>Cajanus</taxon>
    </lineage>
</organism>
<accession>A0A151QPW4</accession>
<keyword evidence="2" id="KW-1185">Reference proteome</keyword>
<dbReference type="Gramene" id="C.cajan_44607.t">
    <property type="protein sequence ID" value="C.cajan_44607.t.cds1"/>
    <property type="gene ID" value="C.cajan_44607"/>
</dbReference>
<protein>
    <recommendedName>
        <fullName evidence="3">Retrovirus-related Pol polyprotein from transposon TNT 1-94</fullName>
    </recommendedName>
</protein>
<evidence type="ECO:0000313" key="1">
    <source>
        <dbReference type="EMBL" id="KYP32350.1"/>
    </source>
</evidence>
<dbReference type="Proteomes" id="UP000075243">
    <property type="component" value="Unassembled WGS sequence"/>
</dbReference>
<gene>
    <name evidence="1" type="ORF">KK1_046996</name>
</gene>
<evidence type="ECO:0008006" key="3">
    <source>
        <dbReference type="Google" id="ProtNLM"/>
    </source>
</evidence>
<name>A0A151QPW4_CAJCA</name>
<sequence length="240" mass="27497">MLIAIKLDDDNFLIWEQHILATIRGLKFDKFVRGDAILPCFSIKENEIAKAENLEYINYVQQDQLFVAWLLASMFSPILTKMVGLKFAHQIWKRLEVYYAACTLAVIKKLKLQLRMIKKDKGINEYLLEIKKTVDSLLAVGSSIFGDQDHIDAILDGCLDDFDDFVTSITSRLDPYTVDEIKALLLTQERNILSLTSILSGTKSLKELSKLFIYLHNFKLLTYLPNLSLVLNLKLFEANS</sequence>
<dbReference type="AlphaFoldDB" id="A0A151QPW4"/>
<evidence type="ECO:0000313" key="2">
    <source>
        <dbReference type="Proteomes" id="UP000075243"/>
    </source>
</evidence>
<dbReference type="PANTHER" id="PTHR47481:SF31">
    <property type="entry name" value="OS01G0873500 PROTEIN"/>
    <property type="match status" value="1"/>
</dbReference>